<protein>
    <recommendedName>
        <fullName evidence="3">DUF3396 domain-containing protein</fullName>
    </recommendedName>
</protein>
<sequence length="315" mass="36210">MEPTLEQQLQLIEPGSQQILMTVCLNVTLFFEGGYEKSKREAILSMFADYQQMMAGQLNFTTNPQTGRWKDLRQSTYMTPDKWLLDTDEDEAWNFIYHGGEHHRDASDIRFSVLGCGDWEEEGDDLSWVTINFPLTFFADYSESFQDVLLRWIGALQPEHGYAAIATTHNHYDNTQYERSEYQFAQQYPGLDIPDHIGHGMHLKPHIKGINWLTIIHQSYLDTVGGLDALKTVEGIQVWQQGDVYLIQAADKPALQHIPDSYYQLGALFEPIRVKEHDTVHSTEAPGEVFNTPEDYQEWLARFDQKPGAEASSRD</sequence>
<keyword evidence="2" id="KW-1185">Reference proteome</keyword>
<dbReference type="EMBL" id="FRFG01000012">
    <property type="protein sequence ID" value="SHO55214.1"/>
    <property type="molecule type" value="Genomic_DNA"/>
</dbReference>
<evidence type="ECO:0000313" key="1">
    <source>
        <dbReference type="EMBL" id="SHO55214.1"/>
    </source>
</evidence>
<reference evidence="2" key="1">
    <citation type="submission" date="2016-12" db="EMBL/GenBank/DDBJ databases">
        <authorList>
            <person name="Rodrigo-Torres L."/>
            <person name="Arahal R.D."/>
            <person name="Lucena T."/>
        </authorList>
    </citation>
    <scope>NUCLEOTIDE SEQUENCE [LARGE SCALE GENOMIC DNA]</scope>
</reference>
<dbReference type="InterPro" id="IPR021815">
    <property type="entry name" value="TsiV"/>
</dbReference>
<accession>A0A1M7YRH8</accession>
<dbReference type="AlphaFoldDB" id="A0A1M7YRH8"/>
<dbReference type="Proteomes" id="UP000184600">
    <property type="component" value="Unassembled WGS sequence"/>
</dbReference>
<dbReference type="STRING" id="1117707.VQ7734_00933"/>
<name>A0A1M7YRH8_9VIBR</name>
<dbReference type="Pfam" id="PF11876">
    <property type="entry name" value="TsiV"/>
    <property type="match status" value="1"/>
</dbReference>
<dbReference type="RefSeq" id="WP_073580111.1">
    <property type="nucleotide sequence ID" value="NZ_AP024897.1"/>
</dbReference>
<evidence type="ECO:0008006" key="3">
    <source>
        <dbReference type="Google" id="ProtNLM"/>
    </source>
</evidence>
<evidence type="ECO:0000313" key="2">
    <source>
        <dbReference type="Proteomes" id="UP000184600"/>
    </source>
</evidence>
<dbReference type="OrthoDB" id="8986326at2"/>
<proteinExistence type="predicted"/>
<gene>
    <name evidence="1" type="ORF">VQ7734_00933</name>
</gene>
<organism evidence="1 2">
    <name type="scientific">Vibrio quintilis</name>
    <dbReference type="NCBI Taxonomy" id="1117707"/>
    <lineage>
        <taxon>Bacteria</taxon>
        <taxon>Pseudomonadati</taxon>
        <taxon>Pseudomonadota</taxon>
        <taxon>Gammaproteobacteria</taxon>
        <taxon>Vibrionales</taxon>
        <taxon>Vibrionaceae</taxon>
        <taxon>Vibrio</taxon>
    </lineage>
</organism>